<evidence type="ECO:0000313" key="4">
    <source>
        <dbReference type="EMBL" id="CAD7279630.1"/>
    </source>
</evidence>
<proteinExistence type="predicted"/>
<keyword evidence="2" id="KW-1133">Transmembrane helix</keyword>
<feature type="region of interest" description="Disordered" evidence="1">
    <location>
        <begin position="427"/>
        <end position="457"/>
    </location>
</feature>
<dbReference type="EMBL" id="CAJPEX010001716">
    <property type="protein sequence ID" value="CAG0919782.1"/>
    <property type="molecule type" value="Genomic_DNA"/>
</dbReference>
<dbReference type="AlphaFoldDB" id="A0A7R9BS64"/>
<feature type="chain" id="PRO_5036210351" evidence="3">
    <location>
        <begin position="22"/>
        <end position="535"/>
    </location>
</feature>
<evidence type="ECO:0000256" key="1">
    <source>
        <dbReference type="SAM" id="MobiDB-lite"/>
    </source>
</evidence>
<keyword evidence="3" id="KW-0732">Signal</keyword>
<evidence type="ECO:0000256" key="2">
    <source>
        <dbReference type="SAM" id="Phobius"/>
    </source>
</evidence>
<evidence type="ECO:0000313" key="5">
    <source>
        <dbReference type="Proteomes" id="UP000678499"/>
    </source>
</evidence>
<feature type="compositionally biased region" description="Polar residues" evidence="1">
    <location>
        <begin position="431"/>
        <end position="451"/>
    </location>
</feature>
<name>A0A7R9BS64_9CRUS</name>
<reference evidence="4" key="1">
    <citation type="submission" date="2020-11" db="EMBL/GenBank/DDBJ databases">
        <authorList>
            <person name="Tran Van P."/>
        </authorList>
    </citation>
    <scope>NUCLEOTIDE SEQUENCE</scope>
</reference>
<organism evidence="4">
    <name type="scientific">Notodromas monacha</name>
    <dbReference type="NCBI Taxonomy" id="399045"/>
    <lineage>
        <taxon>Eukaryota</taxon>
        <taxon>Metazoa</taxon>
        <taxon>Ecdysozoa</taxon>
        <taxon>Arthropoda</taxon>
        <taxon>Crustacea</taxon>
        <taxon>Oligostraca</taxon>
        <taxon>Ostracoda</taxon>
        <taxon>Podocopa</taxon>
        <taxon>Podocopida</taxon>
        <taxon>Cypridocopina</taxon>
        <taxon>Cypridoidea</taxon>
        <taxon>Cyprididae</taxon>
        <taxon>Notodromas</taxon>
    </lineage>
</organism>
<sequence>MAIKFLASFCVIIAAAQICTCLPAGGVETREAAEDRKLLELDASAKAFNTGKALPPNADHVEDHEFLTPKEISLISEIIERITKNVLGRFSVIKWKERKFNLETELEDAIPKMTEDMMAIPSAQPHDEFLDPDSIYDPDFALDDKIDEHVRRKRNADAGMKISNFLIKFRKNDLEVHFPDASPGTKPKAIKLPSGVSVAIEPGQTLTLGANGEVITAASGTTGTIKGHPAFSANSDNATPDKKTLPSAARPGFFKNPNIPVNPKVSGLVALLQKTVADGHFRRPMDKDLPIQQIQVKLRNGTRYFYEMKNDVSGVDHTLVGDCDPESDPSCVSSQVNGRDSGSIHVHLSNGTTVNYNFKKSNQLDPVSIDAKERALKIKLYVTAATALDDILFRKVGSDEIMKDKVRFEEVFLEELGKKLRDESLLIPTNDGRSNPSGILGNENSIPNSPTMEKGTGESLSTAVDHYMGLLSSEQNRNHGPIGTPMPLSDRMDVGAVGGYLVGGTAGAVVFLAIMFVSAHWLEACEQDAGRLPTC</sequence>
<protein>
    <submittedName>
        <fullName evidence="4">Uncharacterized protein</fullName>
    </submittedName>
</protein>
<feature type="signal peptide" evidence="3">
    <location>
        <begin position="1"/>
        <end position="21"/>
    </location>
</feature>
<dbReference type="Proteomes" id="UP000678499">
    <property type="component" value="Unassembled WGS sequence"/>
</dbReference>
<feature type="transmembrane region" description="Helical" evidence="2">
    <location>
        <begin position="497"/>
        <end position="522"/>
    </location>
</feature>
<gene>
    <name evidence="4" type="ORF">NMOB1V02_LOCUS7299</name>
</gene>
<keyword evidence="2" id="KW-0472">Membrane</keyword>
<accession>A0A7R9BS64</accession>
<dbReference type="EMBL" id="OA883753">
    <property type="protein sequence ID" value="CAD7279630.1"/>
    <property type="molecule type" value="Genomic_DNA"/>
</dbReference>
<evidence type="ECO:0000256" key="3">
    <source>
        <dbReference type="SAM" id="SignalP"/>
    </source>
</evidence>
<keyword evidence="2" id="KW-0812">Transmembrane</keyword>
<keyword evidence="5" id="KW-1185">Reference proteome</keyword>